<protein>
    <submittedName>
        <fullName evidence="2">Uncharacterized protein</fullName>
    </submittedName>
</protein>
<name>A0A151PEU2_ALLMI</name>
<dbReference type="AlphaFoldDB" id="A0A151PEU2"/>
<feature type="compositionally biased region" description="Basic and acidic residues" evidence="1">
    <location>
        <begin position="61"/>
        <end position="72"/>
    </location>
</feature>
<evidence type="ECO:0000256" key="1">
    <source>
        <dbReference type="SAM" id="MobiDB-lite"/>
    </source>
</evidence>
<accession>A0A151PEU2</accession>
<organism evidence="2 3">
    <name type="scientific">Alligator mississippiensis</name>
    <name type="common">American alligator</name>
    <dbReference type="NCBI Taxonomy" id="8496"/>
    <lineage>
        <taxon>Eukaryota</taxon>
        <taxon>Metazoa</taxon>
        <taxon>Chordata</taxon>
        <taxon>Craniata</taxon>
        <taxon>Vertebrata</taxon>
        <taxon>Euteleostomi</taxon>
        <taxon>Archelosauria</taxon>
        <taxon>Archosauria</taxon>
        <taxon>Crocodylia</taxon>
        <taxon>Alligatoridae</taxon>
        <taxon>Alligatorinae</taxon>
        <taxon>Alligator</taxon>
    </lineage>
</organism>
<evidence type="ECO:0000313" key="3">
    <source>
        <dbReference type="Proteomes" id="UP000050525"/>
    </source>
</evidence>
<keyword evidence="3" id="KW-1185">Reference proteome</keyword>
<sequence length="82" mass="9027">MPYIRDRQHTAQLYWHGHSFQLVGSWYQELSTCQGAGGIEKSGSDAGHVFPETLKGSAELDKASPMTPERECSSSQPCNPCI</sequence>
<reference evidence="2 3" key="1">
    <citation type="journal article" date="2012" name="Genome Biol.">
        <title>Sequencing three crocodilian genomes to illuminate the evolution of archosaurs and amniotes.</title>
        <authorList>
            <person name="St John J.A."/>
            <person name="Braun E.L."/>
            <person name="Isberg S.R."/>
            <person name="Miles L.G."/>
            <person name="Chong A.Y."/>
            <person name="Gongora J."/>
            <person name="Dalzell P."/>
            <person name="Moran C."/>
            <person name="Bed'hom B."/>
            <person name="Abzhanov A."/>
            <person name="Burgess S.C."/>
            <person name="Cooksey A.M."/>
            <person name="Castoe T.A."/>
            <person name="Crawford N.G."/>
            <person name="Densmore L.D."/>
            <person name="Drew J.C."/>
            <person name="Edwards S.V."/>
            <person name="Faircloth B.C."/>
            <person name="Fujita M.K."/>
            <person name="Greenwold M.J."/>
            <person name="Hoffmann F.G."/>
            <person name="Howard J.M."/>
            <person name="Iguchi T."/>
            <person name="Janes D.E."/>
            <person name="Khan S.Y."/>
            <person name="Kohno S."/>
            <person name="de Koning A.J."/>
            <person name="Lance S.L."/>
            <person name="McCarthy F.M."/>
            <person name="McCormack J.E."/>
            <person name="Merchant M.E."/>
            <person name="Peterson D.G."/>
            <person name="Pollock D.D."/>
            <person name="Pourmand N."/>
            <person name="Raney B.J."/>
            <person name="Roessler K.A."/>
            <person name="Sanford J.R."/>
            <person name="Sawyer R.H."/>
            <person name="Schmidt C.J."/>
            <person name="Triplett E.W."/>
            <person name="Tuberville T.D."/>
            <person name="Venegas-Anaya M."/>
            <person name="Howard J.T."/>
            <person name="Jarvis E.D."/>
            <person name="Guillette L.J.Jr."/>
            <person name="Glenn T.C."/>
            <person name="Green R.E."/>
            <person name="Ray D.A."/>
        </authorList>
    </citation>
    <scope>NUCLEOTIDE SEQUENCE [LARGE SCALE GENOMIC DNA]</scope>
    <source>
        <strain evidence="2">KSC_2009_1</strain>
    </source>
</reference>
<dbReference type="EMBL" id="AKHW03000422">
    <property type="protein sequence ID" value="KYO47444.1"/>
    <property type="molecule type" value="Genomic_DNA"/>
</dbReference>
<proteinExistence type="predicted"/>
<dbReference type="Proteomes" id="UP000050525">
    <property type="component" value="Unassembled WGS sequence"/>
</dbReference>
<gene>
    <name evidence="2" type="ORF">Y1Q_0001238</name>
</gene>
<evidence type="ECO:0000313" key="2">
    <source>
        <dbReference type="EMBL" id="KYO47444.1"/>
    </source>
</evidence>
<feature type="region of interest" description="Disordered" evidence="1">
    <location>
        <begin position="61"/>
        <end position="82"/>
    </location>
</feature>
<comment type="caution">
    <text evidence="2">The sequence shown here is derived from an EMBL/GenBank/DDBJ whole genome shotgun (WGS) entry which is preliminary data.</text>
</comment>
<feature type="compositionally biased region" description="Polar residues" evidence="1">
    <location>
        <begin position="73"/>
        <end position="82"/>
    </location>
</feature>